<dbReference type="NCBIfam" id="NF006334">
    <property type="entry name" value="PRK08564.1"/>
    <property type="match status" value="1"/>
</dbReference>
<keyword evidence="2 5" id="KW-0808">Transferase</keyword>
<dbReference type="SUPFAM" id="SSF53167">
    <property type="entry name" value="Purine and uridine phosphorylases"/>
    <property type="match status" value="1"/>
</dbReference>
<dbReference type="EMBL" id="QNVI01000063">
    <property type="protein sequence ID" value="TDA37826.1"/>
    <property type="molecule type" value="Genomic_DNA"/>
</dbReference>
<accession>A0A520KEU9</accession>
<evidence type="ECO:0000256" key="4">
    <source>
        <dbReference type="ARBA" id="ARBA00063054"/>
    </source>
</evidence>
<gene>
    <name evidence="5" type="primary">mtnP</name>
    <name evidence="8" type="ORF">DSO09_06080</name>
    <name evidence="7" type="ORF">EF809_04795</name>
</gene>
<dbReference type="GO" id="GO:0006166">
    <property type="term" value="P:purine ribonucleoside salvage"/>
    <property type="evidence" value="ECO:0007669"/>
    <property type="project" value="UniProtKB-KW"/>
</dbReference>
<dbReference type="HAMAP" id="MF_01963">
    <property type="entry name" value="MTAP"/>
    <property type="match status" value="1"/>
</dbReference>
<evidence type="ECO:0000256" key="5">
    <source>
        <dbReference type="HAMAP-Rule" id="MF_01963"/>
    </source>
</evidence>
<proteinExistence type="inferred from homology"/>
<dbReference type="GO" id="GO:0019509">
    <property type="term" value="P:L-methionine salvage from methylthioadenosine"/>
    <property type="evidence" value="ECO:0007669"/>
    <property type="project" value="UniProtKB-UniRule"/>
</dbReference>
<dbReference type="CDD" id="cd09010">
    <property type="entry name" value="MTAP_SsMTAPII_like_MTIP"/>
    <property type="match status" value="1"/>
</dbReference>
<dbReference type="PANTHER" id="PTHR42679">
    <property type="entry name" value="S-METHYL-5'-THIOADENOSINE PHOSPHORYLASE"/>
    <property type="match status" value="1"/>
</dbReference>
<dbReference type="InterPro" id="IPR035994">
    <property type="entry name" value="Nucleoside_phosphorylase_sf"/>
</dbReference>
<evidence type="ECO:0000313" key="7">
    <source>
        <dbReference type="EMBL" id="RZN55675.1"/>
    </source>
</evidence>
<dbReference type="InterPro" id="IPR000845">
    <property type="entry name" value="Nucleoside_phosphorylase_d"/>
</dbReference>
<feature type="binding site" evidence="5">
    <location>
        <position position="13"/>
    </location>
    <ligand>
        <name>phosphate</name>
        <dbReference type="ChEBI" id="CHEBI:43474"/>
    </ligand>
</feature>
<dbReference type="GO" id="GO:0005829">
    <property type="term" value="C:cytosol"/>
    <property type="evidence" value="ECO:0007669"/>
    <property type="project" value="TreeGrafter"/>
</dbReference>
<evidence type="ECO:0000256" key="2">
    <source>
        <dbReference type="ARBA" id="ARBA00022679"/>
    </source>
</evidence>
<comment type="subunit">
    <text evidence="4 5">Homohexamer. Dimer of a homotrimer.</text>
</comment>
<dbReference type="InterPro" id="IPR010044">
    <property type="entry name" value="MTAP"/>
</dbReference>
<dbReference type="Proteomes" id="UP000316080">
    <property type="component" value="Unassembled WGS sequence"/>
</dbReference>
<dbReference type="FunFam" id="3.40.50.1580:FF:000012">
    <property type="entry name" value="Probable 6-oxopurine nucleoside phosphorylase"/>
    <property type="match status" value="1"/>
</dbReference>
<dbReference type="PANTHER" id="PTHR42679:SF3">
    <property type="entry name" value="S-METHYL-5'-THIOADENOSINE PHOSPHORYLASE"/>
    <property type="match status" value="1"/>
</dbReference>
<feature type="binding site" evidence="5">
    <location>
        <position position="187"/>
    </location>
    <ligand>
        <name>phosphate</name>
        <dbReference type="ChEBI" id="CHEBI:43474"/>
    </ligand>
</feature>
<dbReference type="UniPathway" id="UPA00904">
    <property type="reaction ID" value="UER00873"/>
</dbReference>
<evidence type="ECO:0000313" key="10">
    <source>
        <dbReference type="Proteomes" id="UP000317265"/>
    </source>
</evidence>
<protein>
    <recommendedName>
        <fullName evidence="5">S-methyl-5'-thioadenosine phosphorylase</fullName>
        <ecNumber evidence="5">2.4.2.28</ecNumber>
    </recommendedName>
    <alternativeName>
        <fullName evidence="5">5'-methylthioadenosine phosphorylase</fullName>
        <shortName evidence="5">MTA phosphorylase</shortName>
        <shortName evidence="5">MTAP</shortName>
    </alternativeName>
</protein>
<evidence type="ECO:0000313" key="9">
    <source>
        <dbReference type="Proteomes" id="UP000316080"/>
    </source>
</evidence>
<reference evidence="7 9" key="2">
    <citation type="journal article" date="2019" name="Nat. Microbiol.">
        <title>Wide diversity of methane and short-chain alkane metabolisms in uncultured archaea.</title>
        <authorList>
            <person name="Borrel G."/>
            <person name="Adam P.S."/>
            <person name="McKay L.J."/>
            <person name="Chen L.X."/>
            <person name="Sierra-Garcia I.N."/>
            <person name="Sieber C.M."/>
            <person name="Letourneur Q."/>
            <person name="Ghozlane A."/>
            <person name="Andersen G.L."/>
            <person name="Li W.J."/>
            <person name="Hallam S.J."/>
            <person name="Muyzer G."/>
            <person name="de Oliveira V.M."/>
            <person name="Inskeep W.P."/>
            <person name="Banfield J.F."/>
            <person name="Gribaldo S."/>
        </authorList>
    </citation>
    <scope>NUCLEOTIDE SEQUENCE [LARGE SCALE GENOMIC DNA]</scope>
    <source>
        <strain evidence="7">Verst-YHS</strain>
    </source>
</reference>
<keyword evidence="3 5" id="KW-0660">Purine salvage</keyword>
<evidence type="ECO:0000259" key="6">
    <source>
        <dbReference type="Pfam" id="PF01048"/>
    </source>
</evidence>
<dbReference type="Gene3D" id="3.40.50.1580">
    <property type="entry name" value="Nucleoside phosphorylase domain"/>
    <property type="match status" value="1"/>
</dbReference>
<organism evidence="7 9">
    <name type="scientific">Thermoproteota archaeon</name>
    <dbReference type="NCBI Taxonomy" id="2056631"/>
    <lineage>
        <taxon>Archaea</taxon>
        <taxon>Thermoproteota</taxon>
    </lineage>
</organism>
<sequence length="263" mass="29689">MSYCAEIGIIGGSGFYDPEMFENRKEIKVHTPYGAPSDVITIGEFKGVKVAFLPRHGRRHSIPPHLINYKANIWAMMDLGVKRIIAPSAVGSLREEIKPGDIVIPDQFIDFTKKRDYSFYNGAVVGHFSLADPFCPELNKVCIEIIKKLELRYHHPATYICIEGPRFSTRAESRLFRNWGADIIGMTLVPEVILARECGICYTTIATVTDYDVWAEKPVTAEEVVNTLNKNVEKVKKLLMELIPKIPKERKCQCEKASESALI</sequence>
<name>A0A520KEU9_9CREN</name>
<comment type="pathway">
    <text evidence="5">Amino-acid biosynthesis; L-methionine biosynthesis via salvage pathway; S-methyl-5-thio-alpha-D-ribose 1-phosphate from S-methyl-5'-thioadenosine (phosphorylase route): step 1/1.</text>
</comment>
<dbReference type="AlphaFoldDB" id="A0A520KEU9"/>
<evidence type="ECO:0000256" key="1">
    <source>
        <dbReference type="ARBA" id="ARBA00022676"/>
    </source>
</evidence>
<dbReference type="EC" id="2.4.2.28" evidence="5"/>
<comment type="similarity">
    <text evidence="5">Belongs to the PNP/MTAP phosphorylase family. MTAP subfamily.</text>
</comment>
<keyword evidence="1 5" id="KW-0328">Glycosyltransferase</keyword>
<feature type="site" description="Important for substrate specificity" evidence="5">
    <location>
        <position position="221"/>
    </location>
</feature>
<evidence type="ECO:0000313" key="8">
    <source>
        <dbReference type="EMBL" id="TDA37826.1"/>
    </source>
</evidence>
<feature type="binding site" evidence="5">
    <location>
        <begin position="88"/>
        <end position="89"/>
    </location>
    <ligand>
        <name>phosphate</name>
        <dbReference type="ChEBI" id="CHEBI:43474"/>
    </ligand>
</feature>
<evidence type="ECO:0000256" key="3">
    <source>
        <dbReference type="ARBA" id="ARBA00022726"/>
    </source>
</evidence>
<dbReference type="Pfam" id="PF01048">
    <property type="entry name" value="PNP_UDP_1"/>
    <property type="match status" value="1"/>
</dbReference>
<feature type="site" description="Important for substrate specificity" evidence="5">
    <location>
        <position position="168"/>
    </location>
</feature>
<dbReference type="PROSITE" id="PS01240">
    <property type="entry name" value="PNP_MTAP_2"/>
    <property type="match status" value="1"/>
</dbReference>
<feature type="binding site" evidence="5">
    <location>
        <begin position="210"/>
        <end position="212"/>
    </location>
    <ligand>
        <name>substrate</name>
    </ligand>
</feature>
<comment type="function">
    <text evidence="5">Catalyzes the reversible phosphorylation of S-methyl-5'-thioadenosine (MTA) to adenine and 5-methylthioribose-1-phosphate. Involved in the breakdown of MTA, a major by-product of polyamine biosynthesis. Responsible for the first step in the methionine salvage pathway after MTA has been generated from S-adenosylmethionine. Has broad substrate specificity with 6-aminopurine nucleosides as preferred substrates.</text>
</comment>
<dbReference type="GO" id="GO:0017061">
    <property type="term" value="F:S-methyl-5-thioadenosine phosphorylase activity"/>
    <property type="evidence" value="ECO:0007669"/>
    <property type="project" value="UniProtKB-UniRule"/>
</dbReference>
<comment type="catalytic activity">
    <reaction evidence="5">
        <text>S-methyl-5'-thioadenosine + phosphate = 5-(methylsulfanyl)-alpha-D-ribose 1-phosphate + adenine</text>
        <dbReference type="Rhea" id="RHEA:11852"/>
        <dbReference type="ChEBI" id="CHEBI:16708"/>
        <dbReference type="ChEBI" id="CHEBI:17509"/>
        <dbReference type="ChEBI" id="CHEBI:43474"/>
        <dbReference type="ChEBI" id="CHEBI:58533"/>
        <dbReference type="EC" id="2.4.2.28"/>
    </reaction>
</comment>
<dbReference type="InterPro" id="IPR018099">
    <property type="entry name" value="Purine_phosphorylase-2_CS"/>
</dbReference>
<feature type="binding site" evidence="5">
    <location>
        <begin position="55"/>
        <end position="56"/>
    </location>
    <ligand>
        <name>phosphate</name>
        <dbReference type="ChEBI" id="CHEBI:43474"/>
    </ligand>
</feature>
<dbReference type="NCBIfam" id="TIGR01694">
    <property type="entry name" value="MTAP"/>
    <property type="match status" value="1"/>
</dbReference>
<dbReference type="EMBL" id="RXIH01000038">
    <property type="protein sequence ID" value="RZN55675.1"/>
    <property type="molecule type" value="Genomic_DNA"/>
</dbReference>
<dbReference type="Proteomes" id="UP000317265">
    <property type="component" value="Unassembled WGS sequence"/>
</dbReference>
<reference evidence="8 10" key="1">
    <citation type="journal article" date="2019" name="Nat. Microbiol.">
        <title>Expanding anaerobic alkane metabolism in the domain of Archaea.</title>
        <authorList>
            <person name="Wang Y."/>
            <person name="Wegener G."/>
            <person name="Hou J."/>
            <person name="Wang F."/>
            <person name="Xiao X."/>
        </authorList>
    </citation>
    <scope>NUCLEOTIDE SEQUENCE [LARGE SCALE GENOMIC DNA]</scope>
    <source>
        <strain evidence="8">WYZ-LMO11</strain>
    </source>
</reference>
<feature type="binding site" evidence="5">
    <location>
        <position position="186"/>
    </location>
    <ligand>
        <name>substrate</name>
    </ligand>
</feature>
<feature type="domain" description="Nucleoside phosphorylase" evidence="6">
    <location>
        <begin position="6"/>
        <end position="243"/>
    </location>
</feature>
<comment type="caution">
    <text evidence="7">The sequence shown here is derived from an EMBL/GenBank/DDBJ whole genome shotgun (WGS) entry which is preliminary data.</text>
</comment>